<reference evidence="1 2" key="1">
    <citation type="submission" date="2013-07" db="EMBL/GenBank/DDBJ databases">
        <title>The Genome Sequence of Kwoniella mangroviensis CBS10435.</title>
        <authorList>
            <consortium name="The Broad Institute Genome Sequencing Platform"/>
            <person name="Cuomo C."/>
            <person name="Litvintseva A."/>
            <person name="Chen Y."/>
            <person name="Heitman J."/>
            <person name="Sun S."/>
            <person name="Springer D."/>
            <person name="Dromer F."/>
            <person name="Young S.K."/>
            <person name="Zeng Q."/>
            <person name="Gargeya S."/>
            <person name="Fitzgerald M."/>
            <person name="Abouelleil A."/>
            <person name="Alvarado L."/>
            <person name="Berlin A.M."/>
            <person name="Chapman S.B."/>
            <person name="Dewar J."/>
            <person name="Goldberg J."/>
            <person name="Griggs A."/>
            <person name="Gujja S."/>
            <person name="Hansen M."/>
            <person name="Howarth C."/>
            <person name="Imamovic A."/>
            <person name="Larimer J."/>
            <person name="McCowan C."/>
            <person name="Murphy C."/>
            <person name="Pearson M."/>
            <person name="Priest M."/>
            <person name="Roberts A."/>
            <person name="Saif S."/>
            <person name="Shea T."/>
            <person name="Sykes S."/>
            <person name="Wortman J."/>
            <person name="Nusbaum C."/>
            <person name="Birren B."/>
        </authorList>
    </citation>
    <scope>NUCLEOTIDE SEQUENCE [LARGE SCALE GENOMIC DNA]</scope>
    <source>
        <strain evidence="1 2">CBS 10435</strain>
    </source>
</reference>
<gene>
    <name evidence="1" type="ORF">L486_05050</name>
</gene>
<accession>A0A1B9IQ22</accession>
<proteinExistence type="predicted"/>
<organism evidence="1 2">
    <name type="scientific">Kwoniella mangroviensis CBS 10435</name>
    <dbReference type="NCBI Taxonomy" id="1331196"/>
    <lineage>
        <taxon>Eukaryota</taxon>
        <taxon>Fungi</taxon>
        <taxon>Dikarya</taxon>
        <taxon>Basidiomycota</taxon>
        <taxon>Agaricomycotina</taxon>
        <taxon>Tremellomycetes</taxon>
        <taxon>Tremellales</taxon>
        <taxon>Cryptococcaceae</taxon>
        <taxon>Kwoniella</taxon>
    </lineage>
</organism>
<reference evidence="2" key="2">
    <citation type="submission" date="2013-12" db="EMBL/GenBank/DDBJ databases">
        <title>Evolution of pathogenesis and genome organization in the Tremellales.</title>
        <authorList>
            <person name="Cuomo C."/>
            <person name="Litvintseva A."/>
            <person name="Heitman J."/>
            <person name="Chen Y."/>
            <person name="Sun S."/>
            <person name="Springer D."/>
            <person name="Dromer F."/>
            <person name="Young S."/>
            <person name="Zeng Q."/>
            <person name="Chapman S."/>
            <person name="Gujja S."/>
            <person name="Saif S."/>
            <person name="Birren B."/>
        </authorList>
    </citation>
    <scope>NUCLEOTIDE SEQUENCE [LARGE SCALE GENOMIC DNA]</scope>
    <source>
        <strain evidence="2">CBS 10435</strain>
    </source>
</reference>
<sequence length="111" mass="12813">MPTQEAFSNDSKSFLGRLADKVSENSTKTARAQERYEEVSKVLELVESSVKNYRDLSQERLRNGDTSLRQTIEKRISQITDNSKVHTDNPKENLRRIKDAWSFHLLGVEES</sequence>
<protein>
    <submittedName>
        <fullName evidence="1">Uncharacterized protein</fullName>
    </submittedName>
</protein>
<keyword evidence="2" id="KW-1185">Reference proteome</keyword>
<evidence type="ECO:0000313" key="2">
    <source>
        <dbReference type="Proteomes" id="UP000092583"/>
    </source>
</evidence>
<dbReference type="Proteomes" id="UP000092583">
    <property type="component" value="Unassembled WGS sequence"/>
</dbReference>
<dbReference type="EMBL" id="KI669463">
    <property type="protein sequence ID" value="OCF57591.1"/>
    <property type="molecule type" value="Genomic_DNA"/>
</dbReference>
<dbReference type="AlphaFoldDB" id="A0A1B9IQ22"/>
<evidence type="ECO:0000313" key="1">
    <source>
        <dbReference type="EMBL" id="OCF57591.1"/>
    </source>
</evidence>
<name>A0A1B9IQ22_9TREE</name>